<dbReference type="AlphaFoldDB" id="A0A5N8VY06"/>
<dbReference type="InterPro" id="IPR006016">
    <property type="entry name" value="UspA"/>
</dbReference>
<dbReference type="PANTHER" id="PTHR46268">
    <property type="entry name" value="STRESS RESPONSE PROTEIN NHAX"/>
    <property type="match status" value="1"/>
</dbReference>
<evidence type="ECO:0000256" key="1">
    <source>
        <dbReference type="ARBA" id="ARBA00008791"/>
    </source>
</evidence>
<reference evidence="3 4" key="1">
    <citation type="submission" date="2019-07" db="EMBL/GenBank/DDBJ databases">
        <title>New species of Amycolatopsis and Streptomyces.</title>
        <authorList>
            <person name="Duangmal K."/>
            <person name="Teo W.F.A."/>
            <person name="Lipun K."/>
        </authorList>
    </citation>
    <scope>NUCLEOTIDE SEQUENCE [LARGE SCALE GENOMIC DNA]</scope>
    <source>
        <strain evidence="3 4">TISTR 2346</strain>
    </source>
</reference>
<evidence type="ECO:0000313" key="4">
    <source>
        <dbReference type="Proteomes" id="UP000326979"/>
    </source>
</evidence>
<feature type="domain" description="UspA" evidence="2">
    <location>
        <begin position="162"/>
        <end position="300"/>
    </location>
</feature>
<dbReference type="InterPro" id="IPR014729">
    <property type="entry name" value="Rossmann-like_a/b/a_fold"/>
</dbReference>
<dbReference type="Proteomes" id="UP000326979">
    <property type="component" value="Unassembled WGS sequence"/>
</dbReference>
<comment type="caution">
    <text evidence="3">The sequence shown here is derived from an EMBL/GenBank/DDBJ whole genome shotgun (WGS) entry which is preliminary data.</text>
</comment>
<accession>A0A5N8VY06</accession>
<dbReference type="PANTHER" id="PTHR46268:SF6">
    <property type="entry name" value="UNIVERSAL STRESS PROTEIN UP12"/>
    <property type="match status" value="1"/>
</dbReference>
<dbReference type="SUPFAM" id="SSF52402">
    <property type="entry name" value="Adenine nucleotide alpha hydrolases-like"/>
    <property type="match status" value="2"/>
</dbReference>
<gene>
    <name evidence="3" type="ORF">FNH04_09565</name>
</gene>
<dbReference type="EMBL" id="VJZE01000044">
    <property type="protein sequence ID" value="MPY40150.1"/>
    <property type="molecule type" value="Genomic_DNA"/>
</dbReference>
<dbReference type="Pfam" id="PF00582">
    <property type="entry name" value="Usp"/>
    <property type="match status" value="2"/>
</dbReference>
<comment type="similarity">
    <text evidence="1">Belongs to the universal stress protein A family.</text>
</comment>
<sequence length="302" mass="31593">MLRHVIAGVDGPAESLSAVHWAAREALRRGVSLRIVHAWQWHPRPAASVPADRTQGEWAEETLDRAVAGVRAAHPGLQVVDQLVSGSATAGLLAAAKDAELLVLGSRGLGGVAGFLLGSVSQRVVARSSLPVVLVRAGETFAGEHLPAADGVSPEEIPESPYRDVVLGLDTRRPCDELIEFAFASARRCGAPLHVVHAFRAASVDGPEGRRAPAFGPELLAAHEHTVVAALRPWSEKFPEVSVTETVAEGRAATEVVRAATGAALVVVGRRARDSRLGTRIGPVAHAVLHHAGCPVAVVPHA</sequence>
<keyword evidence="4" id="KW-1185">Reference proteome</keyword>
<evidence type="ECO:0000313" key="3">
    <source>
        <dbReference type="EMBL" id="MPY40150.1"/>
    </source>
</evidence>
<protein>
    <submittedName>
        <fullName evidence="3">Universal stress protein</fullName>
    </submittedName>
</protein>
<dbReference type="OrthoDB" id="4867015at2"/>
<evidence type="ECO:0000259" key="2">
    <source>
        <dbReference type="Pfam" id="PF00582"/>
    </source>
</evidence>
<organism evidence="3 4">
    <name type="scientific">Streptomyces phyllanthi</name>
    <dbReference type="NCBI Taxonomy" id="1803180"/>
    <lineage>
        <taxon>Bacteria</taxon>
        <taxon>Bacillati</taxon>
        <taxon>Actinomycetota</taxon>
        <taxon>Actinomycetes</taxon>
        <taxon>Kitasatosporales</taxon>
        <taxon>Streptomycetaceae</taxon>
        <taxon>Streptomyces</taxon>
    </lineage>
</organism>
<dbReference type="RefSeq" id="WP_152782326.1">
    <property type="nucleotide sequence ID" value="NZ_BAABEQ010000062.1"/>
</dbReference>
<dbReference type="Gene3D" id="3.40.50.620">
    <property type="entry name" value="HUPs"/>
    <property type="match status" value="2"/>
</dbReference>
<proteinExistence type="inferred from homology"/>
<dbReference type="InterPro" id="IPR006015">
    <property type="entry name" value="Universal_stress_UspA"/>
</dbReference>
<dbReference type="PRINTS" id="PR01438">
    <property type="entry name" value="UNVRSLSTRESS"/>
</dbReference>
<name>A0A5N8VY06_9ACTN</name>
<feature type="domain" description="UspA" evidence="2">
    <location>
        <begin position="1"/>
        <end position="136"/>
    </location>
</feature>